<evidence type="ECO:0000313" key="2">
    <source>
        <dbReference type="EMBL" id="KGR92050.1"/>
    </source>
</evidence>
<dbReference type="RefSeq" id="WP_036171573.1">
    <property type="nucleotide sequence ID" value="NZ_AVCZ01000002.1"/>
</dbReference>
<dbReference type="EMBL" id="JPVQ01000002">
    <property type="protein sequence ID" value="KGR92050.1"/>
    <property type="molecule type" value="Genomic_DNA"/>
</dbReference>
<sequence length="192" mass="21764">MITILVVLLIVSQLLCFYLIAILNAKVAKFQDLEVKQNQLLREMEDTIGLYLVEMKEENDRLIQELSTLKNGKVVQTKIAEAQNSISQVAATFDEKALTKSEKVEPNSLDLPLENKIQVPKAIVQNAYNKYKNPSVEPKNKNEDKVSNQEETPISFEQQVMTLRGEGKSIEEIAKLTNKGKTEIELLIKFNT</sequence>
<organism evidence="2 3">
    <name type="scientific">Ureibacillus massiliensis 4400831 = CIP 108448 = CCUG 49529</name>
    <dbReference type="NCBI Taxonomy" id="1211035"/>
    <lineage>
        <taxon>Bacteria</taxon>
        <taxon>Bacillati</taxon>
        <taxon>Bacillota</taxon>
        <taxon>Bacilli</taxon>
        <taxon>Bacillales</taxon>
        <taxon>Caryophanaceae</taxon>
        <taxon>Ureibacillus</taxon>
    </lineage>
</organism>
<dbReference type="AlphaFoldDB" id="A0A0A3J8E4"/>
<keyword evidence="3" id="KW-1185">Reference proteome</keyword>
<dbReference type="Proteomes" id="UP000030595">
    <property type="component" value="Unassembled WGS sequence"/>
</dbReference>
<evidence type="ECO:0008006" key="4">
    <source>
        <dbReference type="Google" id="ProtNLM"/>
    </source>
</evidence>
<reference evidence="2 3" key="1">
    <citation type="submission" date="2014-02" db="EMBL/GenBank/DDBJ databases">
        <title>Draft genome sequence of Lysinibacillus massiliensis CCUG 49529.</title>
        <authorList>
            <person name="Zhang F."/>
            <person name="Wang G."/>
            <person name="Zhang L."/>
        </authorList>
    </citation>
    <scope>NUCLEOTIDE SEQUENCE [LARGE SCALE GENOMIC DNA]</scope>
    <source>
        <strain evidence="2 3">CCUG 49529</strain>
    </source>
</reference>
<comment type="caution">
    <text evidence="2">The sequence shown here is derived from an EMBL/GenBank/DDBJ whole genome shotgun (WGS) entry which is preliminary data.</text>
</comment>
<gene>
    <name evidence="2" type="ORF">CD30_01625</name>
</gene>
<protein>
    <recommendedName>
        <fullName evidence="4">Swarming motility protein SwrB</fullName>
    </recommendedName>
</protein>
<evidence type="ECO:0000256" key="1">
    <source>
        <dbReference type="SAM" id="MobiDB-lite"/>
    </source>
</evidence>
<dbReference type="OrthoDB" id="1708317at2"/>
<feature type="compositionally biased region" description="Basic and acidic residues" evidence="1">
    <location>
        <begin position="138"/>
        <end position="148"/>
    </location>
</feature>
<proteinExistence type="predicted"/>
<feature type="region of interest" description="Disordered" evidence="1">
    <location>
        <begin position="131"/>
        <end position="151"/>
    </location>
</feature>
<evidence type="ECO:0000313" key="3">
    <source>
        <dbReference type="Proteomes" id="UP000030595"/>
    </source>
</evidence>
<dbReference type="eggNOG" id="ENOG5032TJF">
    <property type="taxonomic scope" value="Bacteria"/>
</dbReference>
<accession>A0A0A3J8E4</accession>
<name>A0A0A3J8E4_9BACL</name>